<keyword evidence="3 4" id="KW-0378">Hydrolase</keyword>
<dbReference type="EMBL" id="JBHLWE010000017">
    <property type="protein sequence ID" value="MFC0340532.1"/>
    <property type="molecule type" value="Genomic_DNA"/>
</dbReference>
<dbReference type="SUPFAM" id="SSF56784">
    <property type="entry name" value="HAD-like"/>
    <property type="match status" value="1"/>
</dbReference>
<dbReference type="Proteomes" id="UP001589799">
    <property type="component" value="Unassembled WGS sequence"/>
</dbReference>
<dbReference type="InterPro" id="IPR023214">
    <property type="entry name" value="HAD_sf"/>
</dbReference>
<evidence type="ECO:0000256" key="2">
    <source>
        <dbReference type="ARBA" id="ARBA00008770"/>
    </source>
</evidence>
<keyword evidence="4" id="KW-0460">Magnesium</keyword>
<comment type="function">
    <text evidence="4">Removes the phosphate from trehalose 6-phosphate to produce free trehalose.</text>
</comment>
<gene>
    <name evidence="5" type="primary">otsB</name>
    <name evidence="5" type="ORF">ACFFII_07110</name>
</gene>
<proteinExistence type="inferred from homology"/>
<dbReference type="GO" id="GO:0004805">
    <property type="term" value="F:trehalose-phosphatase activity"/>
    <property type="evidence" value="ECO:0007669"/>
    <property type="project" value="UniProtKB-EC"/>
</dbReference>
<dbReference type="PANTHER" id="PTHR43768:SF3">
    <property type="entry name" value="TREHALOSE 6-PHOSPHATE PHOSPHATASE"/>
    <property type="match status" value="1"/>
</dbReference>
<comment type="similarity">
    <text evidence="2 4">Belongs to the trehalose phosphatase family.</text>
</comment>
<dbReference type="Gene3D" id="3.30.70.1020">
    <property type="entry name" value="Trehalose-6-phosphate phosphatase related protein, domain 2"/>
    <property type="match status" value="1"/>
</dbReference>
<dbReference type="InterPro" id="IPR044651">
    <property type="entry name" value="OTSB-like"/>
</dbReference>
<dbReference type="InterPro" id="IPR036412">
    <property type="entry name" value="HAD-like_sf"/>
</dbReference>
<dbReference type="Pfam" id="PF02358">
    <property type="entry name" value="Trehalose_PPase"/>
    <property type="match status" value="1"/>
</dbReference>
<comment type="catalytic activity">
    <reaction evidence="4">
        <text>alpha,alpha-trehalose 6-phosphate + H2O = alpha,alpha-trehalose + phosphate</text>
        <dbReference type="Rhea" id="RHEA:23420"/>
        <dbReference type="ChEBI" id="CHEBI:15377"/>
        <dbReference type="ChEBI" id="CHEBI:16551"/>
        <dbReference type="ChEBI" id="CHEBI:43474"/>
        <dbReference type="ChEBI" id="CHEBI:58429"/>
        <dbReference type="EC" id="3.1.3.12"/>
    </reaction>
</comment>
<dbReference type="NCBIfam" id="TIGR00685">
    <property type="entry name" value="T6PP"/>
    <property type="match status" value="1"/>
</dbReference>
<organism evidence="5 6">
    <name type="scientific">Paracoccus niistensis</name>
    <dbReference type="NCBI Taxonomy" id="632935"/>
    <lineage>
        <taxon>Bacteria</taxon>
        <taxon>Pseudomonadati</taxon>
        <taxon>Pseudomonadota</taxon>
        <taxon>Alphaproteobacteria</taxon>
        <taxon>Rhodobacterales</taxon>
        <taxon>Paracoccaceae</taxon>
        <taxon>Paracoccus</taxon>
    </lineage>
</organism>
<evidence type="ECO:0000256" key="1">
    <source>
        <dbReference type="ARBA" id="ARBA00005199"/>
    </source>
</evidence>
<dbReference type="Gene3D" id="3.40.50.1000">
    <property type="entry name" value="HAD superfamily/HAD-like"/>
    <property type="match status" value="1"/>
</dbReference>
<keyword evidence="6" id="KW-1185">Reference proteome</keyword>
<protein>
    <recommendedName>
        <fullName evidence="4">Trehalose 6-phosphate phosphatase</fullName>
        <ecNumber evidence="4">3.1.3.12</ecNumber>
    </recommendedName>
</protein>
<evidence type="ECO:0000313" key="6">
    <source>
        <dbReference type="Proteomes" id="UP001589799"/>
    </source>
</evidence>
<dbReference type="RefSeq" id="WP_377698171.1">
    <property type="nucleotide sequence ID" value="NZ_JBHLWE010000017.1"/>
</dbReference>
<keyword evidence="4" id="KW-0479">Metal-binding</keyword>
<comment type="caution">
    <text evidence="5">The sequence shown here is derived from an EMBL/GenBank/DDBJ whole genome shotgun (WGS) entry which is preliminary data.</text>
</comment>
<dbReference type="NCBIfam" id="TIGR01484">
    <property type="entry name" value="HAD-SF-IIB"/>
    <property type="match status" value="1"/>
</dbReference>
<reference evidence="5 6" key="1">
    <citation type="submission" date="2024-09" db="EMBL/GenBank/DDBJ databases">
        <authorList>
            <person name="Sun Q."/>
            <person name="Mori K."/>
        </authorList>
    </citation>
    <scope>NUCLEOTIDE SEQUENCE [LARGE SCALE GENOMIC DNA]</scope>
    <source>
        <strain evidence="5 6">KCTC 22789</strain>
    </source>
</reference>
<dbReference type="EC" id="3.1.3.12" evidence="4"/>
<evidence type="ECO:0000256" key="4">
    <source>
        <dbReference type="RuleBase" id="RU361117"/>
    </source>
</evidence>
<name>A0ABV6I2U5_9RHOB</name>
<comment type="cofactor">
    <cofactor evidence="4">
        <name>Mg(2+)</name>
        <dbReference type="ChEBI" id="CHEBI:18420"/>
    </cofactor>
</comment>
<accession>A0ABV6I2U5</accession>
<evidence type="ECO:0000313" key="5">
    <source>
        <dbReference type="EMBL" id="MFC0340532.1"/>
    </source>
</evidence>
<comment type="pathway">
    <text evidence="1 4">Glycan biosynthesis; trehalose biosynthesis.</text>
</comment>
<dbReference type="InterPro" id="IPR003337">
    <property type="entry name" value="Trehalose_PPase"/>
</dbReference>
<dbReference type="InterPro" id="IPR006379">
    <property type="entry name" value="HAD-SF_hydro_IIB"/>
</dbReference>
<dbReference type="PANTHER" id="PTHR43768">
    <property type="entry name" value="TREHALOSE 6-PHOSPHATE PHOSPHATASE"/>
    <property type="match status" value="1"/>
</dbReference>
<sequence length="257" mass="27135">MDQKSDQTTGSLQALDGLPGDVNGLAVFLDIDGTLLDIADTPDGISVPLGLPAALARLAARLGGALALVTGRSVATVDRLFPGLSVVINGLHGAEWRDGAGRVFGTGLTDEFSAAKHRLREQAARWPGVIFEDKGAAFAAHYRLAPASEGQVRHLMRALSESVGDGWKLQEGKAVVELRPRGRDKGDALMQTMGHEAFAGRLPLAIGDDVTDEAMFAAANRLGGLSVRVGTDRRDTLAQGRVATPADVRAWIERVAR</sequence>
<evidence type="ECO:0000256" key="3">
    <source>
        <dbReference type="ARBA" id="ARBA00022801"/>
    </source>
</evidence>